<name>A0A4P8XHK0_9BACL</name>
<dbReference type="RefSeq" id="WP_138224044.1">
    <property type="nucleotide sequence ID" value="NZ_CP040396.1"/>
</dbReference>
<evidence type="ECO:0000313" key="5">
    <source>
        <dbReference type="Proteomes" id="UP000300879"/>
    </source>
</evidence>
<dbReference type="AlphaFoldDB" id="A0A4P8XHK0"/>
<evidence type="ECO:0000256" key="2">
    <source>
        <dbReference type="ARBA" id="ARBA00022801"/>
    </source>
</evidence>
<dbReference type="PANTHER" id="PTHR45953:SF1">
    <property type="entry name" value="IDURONATE 2-SULFATASE"/>
    <property type="match status" value="1"/>
</dbReference>
<dbReference type="InterPro" id="IPR000917">
    <property type="entry name" value="Sulfatase_N"/>
</dbReference>
<organism evidence="4 5">
    <name type="scientific">Paenibacillus algicola</name>
    <dbReference type="NCBI Taxonomy" id="2565926"/>
    <lineage>
        <taxon>Bacteria</taxon>
        <taxon>Bacillati</taxon>
        <taxon>Bacillota</taxon>
        <taxon>Bacilli</taxon>
        <taxon>Bacillales</taxon>
        <taxon>Paenibacillaceae</taxon>
        <taxon>Paenibacillus</taxon>
    </lineage>
</organism>
<dbReference type="GO" id="GO:0046872">
    <property type="term" value="F:metal ion binding"/>
    <property type="evidence" value="ECO:0007669"/>
    <property type="project" value="UniProtKB-KW"/>
</dbReference>
<keyword evidence="1" id="KW-0479">Metal-binding</keyword>
<dbReference type="CDD" id="cd16148">
    <property type="entry name" value="sulfatase_like"/>
    <property type="match status" value="1"/>
</dbReference>
<dbReference type="InterPro" id="IPR017850">
    <property type="entry name" value="Alkaline_phosphatase_core_sf"/>
</dbReference>
<evidence type="ECO:0000256" key="1">
    <source>
        <dbReference type="ARBA" id="ARBA00022723"/>
    </source>
</evidence>
<sequence length="500" mass="58385">MKAVMLMFDTLNRRMLSPYGCDWTHTPNFRRLAERTAVFDQAYVGSMPCMPARRELHTGRHNFLHRSWGPIEPFDDSMPELLKRHGVYSHLVTDHQHYWEDGGATYHTRYSSFELIRGQEGDPWKGHVKDPVPPETVTTRPLQGMFRQDWINRQYCRQEEDFPQAKTFAAGLEFIRRNHGEDRWFLQLETFDPHEPFHAPEKYRELYPHTYEGKHFDWPMYRRVTETQEEIDHVRLEYAALLSMCDAYLGKVLDLMDELGMWEDTMLIVNTDHGFLLGEHDWWAKSNMPFYNEIAHMPLFIWDPRTQASGVRRSSLVQNVDLAPTLLRYFGIEVPPDMTGHCLQQTIAQDVPVREAAIFGIHGGHVNCTDGRYVYMRGPASSDNRPLYNYTLMPTRMRSRFEVAELRSSQLHEPFAFTKGVPVLQIPVAHGKPIDDLRTMLFDVEQDPQQLEPITDPDAEERMLKLLQEVMAREEAPAEQYIRLGLEQHAAVPLARNESE</sequence>
<accession>A0A4P8XHK0</accession>
<gene>
    <name evidence="4" type="ORF">E6C60_0184</name>
</gene>
<proteinExistence type="predicted"/>
<protein>
    <submittedName>
        <fullName evidence="4">Sulfatase</fullName>
    </submittedName>
</protein>
<dbReference type="SUPFAM" id="SSF53649">
    <property type="entry name" value="Alkaline phosphatase-like"/>
    <property type="match status" value="1"/>
</dbReference>
<dbReference type="Gene3D" id="3.40.720.10">
    <property type="entry name" value="Alkaline Phosphatase, subunit A"/>
    <property type="match status" value="1"/>
</dbReference>
<feature type="domain" description="Sulfatase N-terminal" evidence="3">
    <location>
        <begin position="4"/>
        <end position="332"/>
    </location>
</feature>
<dbReference type="OrthoDB" id="9762324at2"/>
<reference evidence="4 5" key="1">
    <citation type="submission" date="2019-05" db="EMBL/GenBank/DDBJ databases">
        <authorList>
            <person name="Chen C."/>
        </authorList>
    </citation>
    <scope>NUCLEOTIDE SEQUENCE [LARGE SCALE GENOMIC DNA]</scope>
    <source>
        <strain evidence="4 5">HB172198</strain>
    </source>
</reference>
<dbReference type="Pfam" id="PF00884">
    <property type="entry name" value="Sulfatase"/>
    <property type="match status" value="1"/>
</dbReference>
<keyword evidence="2" id="KW-0378">Hydrolase</keyword>
<dbReference type="EMBL" id="CP040396">
    <property type="protein sequence ID" value="QCT00910.1"/>
    <property type="molecule type" value="Genomic_DNA"/>
</dbReference>
<dbReference type="GO" id="GO:0008484">
    <property type="term" value="F:sulfuric ester hydrolase activity"/>
    <property type="evidence" value="ECO:0007669"/>
    <property type="project" value="TreeGrafter"/>
</dbReference>
<dbReference type="PANTHER" id="PTHR45953">
    <property type="entry name" value="IDURONATE 2-SULFATASE"/>
    <property type="match status" value="1"/>
</dbReference>
<keyword evidence="5" id="KW-1185">Reference proteome</keyword>
<dbReference type="GO" id="GO:0005737">
    <property type="term" value="C:cytoplasm"/>
    <property type="evidence" value="ECO:0007669"/>
    <property type="project" value="TreeGrafter"/>
</dbReference>
<evidence type="ECO:0000259" key="3">
    <source>
        <dbReference type="Pfam" id="PF00884"/>
    </source>
</evidence>
<dbReference type="Proteomes" id="UP000300879">
    <property type="component" value="Chromosome"/>
</dbReference>
<evidence type="ECO:0000313" key="4">
    <source>
        <dbReference type="EMBL" id="QCT00910.1"/>
    </source>
</evidence>
<dbReference type="KEGG" id="palo:E6C60_0184"/>